<dbReference type="OrthoDB" id="9922676at2"/>
<protein>
    <submittedName>
        <fullName evidence="3">Uncharacterized protein</fullName>
    </submittedName>
</protein>
<reference evidence="3 4" key="1">
    <citation type="submission" date="2018-03" db="EMBL/GenBank/DDBJ databases">
        <authorList>
            <person name="Keele B.F."/>
        </authorList>
    </citation>
    <scope>NUCLEOTIDE SEQUENCE [LARGE SCALE GENOMIC DNA]</scope>
    <source>
        <strain evidence="3 4">IB-3</strain>
    </source>
</reference>
<evidence type="ECO:0000256" key="1">
    <source>
        <dbReference type="SAM" id="MobiDB-lite"/>
    </source>
</evidence>
<keyword evidence="2" id="KW-1133">Transmembrane helix</keyword>
<sequence length="268" mass="28253">MTNELFKAEVDRIDSGLPDHPDLTSYMRSGRAIRRRRRGAVALGAGALAAAVVTPAVLWGGGPATQPAKDPAPSSVAPAASAPAPVDASFGDGVTAAVAEGFPDAAFLDKTVGDHYEKSGIGVEPALGTPPDWANVFFWRQGYAVDGLQFFDTRASWDGAAAPAAGCSSTAFEVEQQCTTTDVNGYTVVVHDGVHVQGEPEGDWARLVQVVAPISERGNTQVTEVMAQVEGMSWAEAESALPDIDRMRTLALDERLRLPEPATIPELR</sequence>
<evidence type="ECO:0000313" key="3">
    <source>
        <dbReference type="EMBL" id="PUA79870.1"/>
    </source>
</evidence>
<comment type="caution">
    <text evidence="3">The sequence shown here is derived from an EMBL/GenBank/DDBJ whole genome shotgun (WGS) entry which is preliminary data.</text>
</comment>
<dbReference type="EMBL" id="PYXZ01000008">
    <property type="protein sequence ID" value="PUA79870.1"/>
    <property type="molecule type" value="Genomic_DNA"/>
</dbReference>
<keyword evidence="2" id="KW-0472">Membrane</keyword>
<gene>
    <name evidence="3" type="ORF">C7S10_17585</name>
</gene>
<dbReference type="RefSeq" id="WP_108345735.1">
    <property type="nucleotide sequence ID" value="NZ_PYXZ01000008.1"/>
</dbReference>
<feature type="transmembrane region" description="Helical" evidence="2">
    <location>
        <begin position="40"/>
        <end position="61"/>
    </location>
</feature>
<keyword evidence="4" id="KW-1185">Reference proteome</keyword>
<proteinExistence type="predicted"/>
<evidence type="ECO:0000313" key="4">
    <source>
        <dbReference type="Proteomes" id="UP000244867"/>
    </source>
</evidence>
<accession>A0A2R7YTZ0</accession>
<organism evidence="3 4">
    <name type="scientific">Nocardioides currus</name>
    <dbReference type="NCBI Taxonomy" id="2133958"/>
    <lineage>
        <taxon>Bacteria</taxon>
        <taxon>Bacillati</taxon>
        <taxon>Actinomycetota</taxon>
        <taxon>Actinomycetes</taxon>
        <taxon>Propionibacteriales</taxon>
        <taxon>Nocardioidaceae</taxon>
        <taxon>Nocardioides</taxon>
    </lineage>
</organism>
<dbReference type="AlphaFoldDB" id="A0A2R7YTZ0"/>
<dbReference type="Proteomes" id="UP000244867">
    <property type="component" value="Unassembled WGS sequence"/>
</dbReference>
<name>A0A2R7YTZ0_9ACTN</name>
<keyword evidence="2" id="KW-0812">Transmembrane</keyword>
<feature type="compositionally biased region" description="Low complexity" evidence="1">
    <location>
        <begin position="67"/>
        <end position="83"/>
    </location>
</feature>
<evidence type="ECO:0000256" key="2">
    <source>
        <dbReference type="SAM" id="Phobius"/>
    </source>
</evidence>
<feature type="region of interest" description="Disordered" evidence="1">
    <location>
        <begin position="64"/>
        <end position="83"/>
    </location>
</feature>